<sequence length="64" mass="7639">MQGDCNTKDKQLTYTERRLIEWLAQLSHCQIAQLLNKSLRRQTMNFIWGKVHLKIKTKYPVLHA</sequence>
<dbReference type="RefSeq" id="WP_183540641.1">
    <property type="nucleotide sequence ID" value="NZ_DASWOY010000059.1"/>
</dbReference>
<name>A0A841C7Q3_9LACT</name>
<proteinExistence type="predicted"/>
<gene>
    <name evidence="1" type="ORF">HNQ37_001416</name>
</gene>
<accession>A0A841C7Q3</accession>
<comment type="caution">
    <text evidence="1">The sequence shown here is derived from an EMBL/GenBank/DDBJ whole genome shotgun (WGS) entry which is preliminary data.</text>
</comment>
<reference evidence="1 2" key="1">
    <citation type="submission" date="2020-08" db="EMBL/GenBank/DDBJ databases">
        <title>Genomic Encyclopedia of Type Strains, Phase IV (KMG-IV): sequencing the most valuable type-strain genomes for metagenomic binning, comparative biology and taxonomic classification.</title>
        <authorList>
            <person name="Goeker M."/>
        </authorList>
    </citation>
    <scope>NUCLEOTIDE SEQUENCE [LARGE SCALE GENOMIC DNA]</scope>
    <source>
        <strain evidence="1 2">DSM 14925</strain>
    </source>
</reference>
<dbReference type="AlphaFoldDB" id="A0A841C7Q3"/>
<dbReference type="EMBL" id="JACHHV010000028">
    <property type="protein sequence ID" value="MBB5888515.1"/>
    <property type="molecule type" value="Genomic_DNA"/>
</dbReference>
<evidence type="ECO:0000313" key="1">
    <source>
        <dbReference type="EMBL" id="MBB5888515.1"/>
    </source>
</evidence>
<organism evidence="1 2">
    <name type="scientific">Lactovum miscens</name>
    <dbReference type="NCBI Taxonomy" id="190387"/>
    <lineage>
        <taxon>Bacteria</taxon>
        <taxon>Bacillati</taxon>
        <taxon>Bacillota</taxon>
        <taxon>Bacilli</taxon>
        <taxon>Lactobacillales</taxon>
        <taxon>Streptococcaceae</taxon>
        <taxon>Lactovum</taxon>
    </lineage>
</organism>
<evidence type="ECO:0000313" key="2">
    <source>
        <dbReference type="Proteomes" id="UP000562464"/>
    </source>
</evidence>
<protein>
    <submittedName>
        <fullName evidence="1">Uncharacterized protein</fullName>
    </submittedName>
</protein>
<keyword evidence="2" id="KW-1185">Reference proteome</keyword>
<dbReference type="Proteomes" id="UP000562464">
    <property type="component" value="Unassembled WGS sequence"/>
</dbReference>